<accession>A0AAN1FLV6</accession>
<protein>
    <submittedName>
        <fullName evidence="8">PTS-dependent dihydroxyacetone kinase operon transcriptional regulator DhaR</fullName>
    </submittedName>
</protein>
<dbReference type="InterPro" id="IPR009057">
    <property type="entry name" value="Homeodomain-like_sf"/>
</dbReference>
<keyword evidence="6" id="KW-0804">Transcription</keyword>
<dbReference type="SUPFAM" id="SSF55785">
    <property type="entry name" value="PYP-like sensor domain (PAS domain)"/>
    <property type="match status" value="1"/>
</dbReference>
<reference evidence="9" key="1">
    <citation type="submission" date="2016-12" db="EMBL/GenBank/DDBJ databases">
        <title>Comparative genomic analysis reveals the diversity, evolution, and environmental adaptation strategies of the genus Vibrio.</title>
        <authorList>
            <person name="Lin H."/>
            <person name="Wang X."/>
            <person name="Zhang X.-H."/>
        </authorList>
    </citation>
    <scope>NUCLEOTIDE SEQUENCE [LARGE SCALE GENOMIC DNA]</scope>
    <source>
        <strain evidence="9">QT6D1</strain>
    </source>
</reference>
<dbReference type="InterPro" id="IPR058031">
    <property type="entry name" value="AAA_lid_NorR"/>
</dbReference>
<dbReference type="GO" id="GO:0006355">
    <property type="term" value="P:regulation of DNA-templated transcription"/>
    <property type="evidence" value="ECO:0007669"/>
    <property type="project" value="InterPro"/>
</dbReference>
<evidence type="ECO:0000256" key="3">
    <source>
        <dbReference type="ARBA" id="ARBA00023015"/>
    </source>
</evidence>
<name>A0AAN1FLV6_9VIBR</name>
<dbReference type="InterPro" id="IPR000014">
    <property type="entry name" value="PAS"/>
</dbReference>
<sequence length="642" mass="72994">MQSIENCKKRWEFFQKHLWVSPEFATSPIFLSWEKCVKQMSAYKWSRPHIASGYTLASLKRRTERIINCAATVVEDTYDLLREEKLLLLVTDDNGCVMFTIGHEELEAKMEALGIKVGCFLSEDKIGTNAVSFVMETNMPSEVFASEHFKRDLHEIGTAAAPIIDAYGKLCGTIMLVRNAQDYNKENLVIASSCAREVSLQLHIQNEQESMNRLQSAHSAALDYIDDGILSWDGDNLISYTSQQAEKLLSINNNDLLERDVFDVIRFAPNIMSSIEKGETVLRKKTTFEVDGRFIEAIVTFRCMSDGTNLLFIHPIDKFKDMIQQQVGDNAKYSFSSLPFVSKKMKHVLRVAKRAINSDMPILISGEEGVGKIDLAKAIHNESDYREGPFITFNCRSTNAHQQLRDVLGFDEGEGQLSKFELAQNGTLYVENIEYLGSELQAAFLKLLKTGLTSRSDSQRLITAKFQLITSTTSNVAEYVSQGGFLRQLFYDISANELTIPPLRKRKDDLEHMILKLVSTYEQRHNIAVNIDKNVMPVLLDFPWPGNNSQLRNQIERILLNRSSNLVKLIDIPDEIKVRSITYEEVAAPILTLEEVEKQTIIQAWKAYEGCMQDIAKALNIGRTTLWRKVKKYEISSMMERG</sequence>
<dbReference type="Gene3D" id="3.30.450.20">
    <property type="entry name" value="PAS domain"/>
    <property type="match status" value="1"/>
</dbReference>
<keyword evidence="8" id="KW-0418">Kinase</keyword>
<dbReference type="KEGG" id="vsh:BSZ05_25040"/>
<dbReference type="PROSITE" id="PS00675">
    <property type="entry name" value="SIGMA54_INTERACT_1"/>
    <property type="match status" value="1"/>
</dbReference>
<dbReference type="Pfam" id="PF00158">
    <property type="entry name" value="Sigma54_activat"/>
    <property type="match status" value="1"/>
</dbReference>
<keyword evidence="8" id="KW-0808">Transferase</keyword>
<dbReference type="Pfam" id="PF25601">
    <property type="entry name" value="AAA_lid_14"/>
    <property type="match status" value="1"/>
</dbReference>
<dbReference type="InterPro" id="IPR025662">
    <property type="entry name" value="Sigma_54_int_dom_ATP-bd_1"/>
</dbReference>
<feature type="domain" description="Sigma-54 factor interaction" evidence="7">
    <location>
        <begin position="338"/>
        <end position="560"/>
    </location>
</feature>
<dbReference type="GO" id="GO:0005524">
    <property type="term" value="F:ATP binding"/>
    <property type="evidence" value="ECO:0007669"/>
    <property type="project" value="UniProtKB-KW"/>
</dbReference>
<organism evidence="8 9">
    <name type="scientific">Vibrio mediterranei</name>
    <dbReference type="NCBI Taxonomy" id="689"/>
    <lineage>
        <taxon>Bacteria</taxon>
        <taxon>Pseudomonadati</taxon>
        <taxon>Pseudomonadota</taxon>
        <taxon>Gammaproteobacteria</taxon>
        <taxon>Vibrionales</taxon>
        <taxon>Vibrionaceae</taxon>
        <taxon>Vibrio</taxon>
    </lineage>
</organism>
<dbReference type="InterPro" id="IPR002078">
    <property type="entry name" value="Sigma_54_int"/>
</dbReference>
<dbReference type="Pfam" id="PF02954">
    <property type="entry name" value="HTH_8"/>
    <property type="match status" value="1"/>
</dbReference>
<dbReference type="InterPro" id="IPR027417">
    <property type="entry name" value="P-loop_NTPase"/>
</dbReference>
<dbReference type="RefSeq" id="WP_088878827.1">
    <property type="nucleotide sequence ID" value="NZ_CP018309.1"/>
</dbReference>
<keyword evidence="2" id="KW-0067">ATP-binding</keyword>
<dbReference type="NCBIfam" id="NF008485">
    <property type="entry name" value="PRK11388.1"/>
    <property type="match status" value="1"/>
</dbReference>
<dbReference type="PANTHER" id="PTHR32071">
    <property type="entry name" value="TRANSCRIPTIONAL REGULATORY PROTEIN"/>
    <property type="match status" value="1"/>
</dbReference>
<evidence type="ECO:0000259" key="7">
    <source>
        <dbReference type="PROSITE" id="PS50045"/>
    </source>
</evidence>
<gene>
    <name evidence="8" type="ORF">BSZ05_25040</name>
</gene>
<evidence type="ECO:0000256" key="1">
    <source>
        <dbReference type="ARBA" id="ARBA00022741"/>
    </source>
</evidence>
<dbReference type="SUPFAM" id="SSF46689">
    <property type="entry name" value="Homeodomain-like"/>
    <property type="match status" value="1"/>
</dbReference>
<dbReference type="CDD" id="cd00130">
    <property type="entry name" value="PAS"/>
    <property type="match status" value="1"/>
</dbReference>
<keyword evidence="5" id="KW-0010">Activator</keyword>
<dbReference type="InterPro" id="IPR029016">
    <property type="entry name" value="GAF-like_dom_sf"/>
</dbReference>
<dbReference type="GO" id="GO:0016301">
    <property type="term" value="F:kinase activity"/>
    <property type="evidence" value="ECO:0007669"/>
    <property type="project" value="UniProtKB-KW"/>
</dbReference>
<keyword evidence="4" id="KW-0238">DNA-binding</keyword>
<proteinExistence type="predicted"/>
<dbReference type="SMART" id="SM00091">
    <property type="entry name" value="PAS"/>
    <property type="match status" value="1"/>
</dbReference>
<evidence type="ECO:0000313" key="8">
    <source>
        <dbReference type="EMBL" id="ASI93026.1"/>
    </source>
</evidence>
<evidence type="ECO:0000256" key="4">
    <source>
        <dbReference type="ARBA" id="ARBA00023125"/>
    </source>
</evidence>
<dbReference type="InterPro" id="IPR002197">
    <property type="entry name" value="HTH_Fis"/>
</dbReference>
<dbReference type="SUPFAM" id="SSF52540">
    <property type="entry name" value="P-loop containing nucleoside triphosphate hydrolases"/>
    <property type="match status" value="1"/>
</dbReference>
<dbReference type="PROSITE" id="PS50045">
    <property type="entry name" value="SIGMA54_INTERACT_4"/>
    <property type="match status" value="1"/>
</dbReference>
<evidence type="ECO:0000256" key="2">
    <source>
        <dbReference type="ARBA" id="ARBA00022840"/>
    </source>
</evidence>
<dbReference type="CDD" id="cd00009">
    <property type="entry name" value="AAA"/>
    <property type="match status" value="1"/>
</dbReference>
<dbReference type="Gene3D" id="3.40.50.300">
    <property type="entry name" value="P-loop containing nucleotide triphosphate hydrolases"/>
    <property type="match status" value="1"/>
</dbReference>
<dbReference type="InterPro" id="IPR013767">
    <property type="entry name" value="PAS_fold"/>
</dbReference>
<dbReference type="PANTHER" id="PTHR32071:SF117">
    <property type="entry name" value="PTS-DEPENDENT DIHYDROXYACETONE KINASE OPERON REGULATORY PROTEIN-RELATED"/>
    <property type="match status" value="1"/>
</dbReference>
<evidence type="ECO:0000256" key="6">
    <source>
        <dbReference type="ARBA" id="ARBA00023163"/>
    </source>
</evidence>
<dbReference type="Pfam" id="PF00989">
    <property type="entry name" value="PAS"/>
    <property type="match status" value="1"/>
</dbReference>
<dbReference type="Gene3D" id="1.10.10.60">
    <property type="entry name" value="Homeodomain-like"/>
    <property type="match status" value="1"/>
</dbReference>
<evidence type="ECO:0000256" key="5">
    <source>
        <dbReference type="ARBA" id="ARBA00023159"/>
    </source>
</evidence>
<keyword evidence="1" id="KW-0547">Nucleotide-binding</keyword>
<dbReference type="Gene3D" id="1.10.8.60">
    <property type="match status" value="1"/>
</dbReference>
<keyword evidence="3" id="KW-0805">Transcription regulation</keyword>
<dbReference type="EMBL" id="CP018309">
    <property type="protein sequence ID" value="ASI93026.1"/>
    <property type="molecule type" value="Genomic_DNA"/>
</dbReference>
<dbReference type="GO" id="GO:0043565">
    <property type="term" value="F:sequence-specific DNA binding"/>
    <property type="evidence" value="ECO:0007669"/>
    <property type="project" value="InterPro"/>
</dbReference>
<dbReference type="Gene3D" id="3.30.450.40">
    <property type="match status" value="1"/>
</dbReference>
<dbReference type="Proteomes" id="UP000197092">
    <property type="component" value="Chromosome 2"/>
</dbReference>
<dbReference type="AlphaFoldDB" id="A0AAN1FLV6"/>
<evidence type="ECO:0000313" key="9">
    <source>
        <dbReference type="Proteomes" id="UP000197092"/>
    </source>
</evidence>
<dbReference type="InterPro" id="IPR035965">
    <property type="entry name" value="PAS-like_dom_sf"/>
</dbReference>